<reference evidence="1" key="1">
    <citation type="submission" date="2020-05" db="EMBL/GenBank/DDBJ databases">
        <authorList>
            <person name="Chiriac C."/>
            <person name="Salcher M."/>
            <person name="Ghai R."/>
            <person name="Kavagutti S V."/>
        </authorList>
    </citation>
    <scope>NUCLEOTIDE SEQUENCE</scope>
</reference>
<dbReference type="AlphaFoldDB" id="A0A6J6GYS0"/>
<name>A0A6J6GYS0_9ZZZZ</name>
<organism evidence="1">
    <name type="scientific">freshwater metagenome</name>
    <dbReference type="NCBI Taxonomy" id="449393"/>
    <lineage>
        <taxon>unclassified sequences</taxon>
        <taxon>metagenomes</taxon>
        <taxon>ecological metagenomes</taxon>
    </lineage>
</organism>
<sequence length="49" mass="5356">MVTRDVGSDIAGDRAVLRHIIRELDQNLGVYAKIIKPGVVAAGDSMRFM</sequence>
<evidence type="ECO:0000313" key="1">
    <source>
        <dbReference type="EMBL" id="CAB4601698.1"/>
    </source>
</evidence>
<proteinExistence type="predicted"/>
<dbReference type="EMBL" id="CAEZUK010000112">
    <property type="protein sequence ID" value="CAB4601698.1"/>
    <property type="molecule type" value="Genomic_DNA"/>
</dbReference>
<protein>
    <submittedName>
        <fullName evidence="1">Unannotated protein</fullName>
    </submittedName>
</protein>
<accession>A0A6J6GYS0</accession>
<gene>
    <name evidence="1" type="ORF">UFOPK1820_00777</name>
</gene>